<dbReference type="PANTHER" id="PTHR31159">
    <property type="entry name" value="COMM DOMAIN-CONTAINING PROTEIN 3"/>
    <property type="match status" value="1"/>
</dbReference>
<dbReference type="Proteomes" id="UP000092443">
    <property type="component" value="Unplaced"/>
</dbReference>
<evidence type="ECO:0000313" key="4">
    <source>
        <dbReference type="Proteomes" id="UP000092443"/>
    </source>
</evidence>
<dbReference type="InterPro" id="IPR017920">
    <property type="entry name" value="COMM"/>
</dbReference>
<comment type="similarity">
    <text evidence="2">Belongs to the COMM domain-containing protein 3 family.</text>
</comment>
<dbReference type="KEGG" id="gfs:119632028"/>
<dbReference type="PANTHER" id="PTHR31159:SF1">
    <property type="entry name" value="COMM DOMAIN-CONTAINING PROTEIN 3"/>
    <property type="match status" value="1"/>
</dbReference>
<name>A0A8U0W5Y6_9MUSC</name>
<feature type="domain" description="COMM" evidence="3">
    <location>
        <begin position="128"/>
        <end position="199"/>
    </location>
</feature>
<keyword evidence="4" id="KW-1185">Reference proteome</keyword>
<protein>
    <recommendedName>
        <fullName evidence="1">COMM domain-containing protein 3</fullName>
    </recommendedName>
</protein>
<dbReference type="RefSeq" id="XP_037880631.1">
    <property type="nucleotide sequence ID" value="XM_038024703.1"/>
</dbReference>
<organism evidence="4 5">
    <name type="scientific">Glossina fuscipes</name>
    <dbReference type="NCBI Taxonomy" id="7396"/>
    <lineage>
        <taxon>Eukaryota</taxon>
        <taxon>Metazoa</taxon>
        <taxon>Ecdysozoa</taxon>
        <taxon>Arthropoda</taxon>
        <taxon>Hexapoda</taxon>
        <taxon>Insecta</taxon>
        <taxon>Pterygota</taxon>
        <taxon>Neoptera</taxon>
        <taxon>Endopterygota</taxon>
        <taxon>Diptera</taxon>
        <taxon>Brachycera</taxon>
        <taxon>Muscomorpha</taxon>
        <taxon>Hippoboscoidea</taxon>
        <taxon>Glossinidae</taxon>
        <taxon>Glossina</taxon>
    </lineage>
</organism>
<dbReference type="InterPro" id="IPR037355">
    <property type="entry name" value="COMMD3"/>
</dbReference>
<proteinExistence type="inferred from homology"/>
<sequence>MDTENKNNIILSSLVVNGLKLLCSTIPLDLTRKLLLNCVKLTLHPDASIPPVPEIYFKNSEEAKQSEYAVITLFALATKHALDMLSLRQLLEDQQLSQVIIDELVRTYEEHRQDFVLRQLNLGHYLPNITDVQWRIMADVKSSTSSQSSGEVGFHINLGCYHPHSGDRESIVEFVCNTEEIHLLINKLKDVERQCEKLAKE</sequence>
<evidence type="ECO:0000313" key="5">
    <source>
        <dbReference type="RefSeq" id="XP_037880631.1"/>
    </source>
</evidence>
<evidence type="ECO:0000256" key="1">
    <source>
        <dbReference type="ARBA" id="ARBA00016548"/>
    </source>
</evidence>
<dbReference type="GO" id="GO:0006814">
    <property type="term" value="P:sodium ion transport"/>
    <property type="evidence" value="ECO:0007669"/>
    <property type="project" value="InterPro"/>
</dbReference>
<evidence type="ECO:0000256" key="2">
    <source>
        <dbReference type="ARBA" id="ARBA00093469"/>
    </source>
</evidence>
<gene>
    <name evidence="5" type="primary">LOC119632028</name>
</gene>
<dbReference type="GeneID" id="119632028"/>
<reference evidence="5" key="1">
    <citation type="submission" date="2025-08" db="UniProtKB">
        <authorList>
            <consortium name="RefSeq"/>
        </authorList>
    </citation>
    <scope>IDENTIFICATION</scope>
    <source>
        <tissue evidence="5">Whole body pupa</tissue>
    </source>
</reference>
<dbReference type="PROSITE" id="PS51269">
    <property type="entry name" value="COMM"/>
    <property type="match status" value="1"/>
</dbReference>
<accession>A0A8U0W5Y6</accession>
<dbReference type="AlphaFoldDB" id="A0A8U0W5Y6"/>
<dbReference type="Pfam" id="PF07258">
    <property type="entry name" value="COMM_domain"/>
    <property type="match status" value="1"/>
</dbReference>
<evidence type="ECO:0000259" key="3">
    <source>
        <dbReference type="PROSITE" id="PS51269"/>
    </source>
</evidence>